<keyword evidence="2" id="KW-1185">Reference proteome</keyword>
<sequence length="73" mass="7737">MAEITSSALLGSSTLCTHPVGGRNTGTTVVDYTVDDDGIVRECDLFLPIQIPHCQRPKDGCVGSGHMFAEAPF</sequence>
<dbReference type="EMBL" id="KZ613954">
    <property type="protein sequence ID" value="PMD34181.1"/>
    <property type="molecule type" value="Genomic_DNA"/>
</dbReference>
<protein>
    <submittedName>
        <fullName evidence="1">Uncharacterized protein</fullName>
    </submittedName>
</protein>
<evidence type="ECO:0000313" key="2">
    <source>
        <dbReference type="Proteomes" id="UP000235786"/>
    </source>
</evidence>
<dbReference type="Proteomes" id="UP000235786">
    <property type="component" value="Unassembled WGS sequence"/>
</dbReference>
<reference evidence="1 2" key="1">
    <citation type="submission" date="2016-04" db="EMBL/GenBank/DDBJ databases">
        <title>A degradative enzymes factory behind the ericoid mycorrhizal symbiosis.</title>
        <authorList>
            <consortium name="DOE Joint Genome Institute"/>
            <person name="Martino E."/>
            <person name="Morin E."/>
            <person name="Grelet G."/>
            <person name="Kuo A."/>
            <person name="Kohler A."/>
            <person name="Daghino S."/>
            <person name="Barry K."/>
            <person name="Choi C."/>
            <person name="Cichocki N."/>
            <person name="Clum A."/>
            <person name="Copeland A."/>
            <person name="Hainaut M."/>
            <person name="Haridas S."/>
            <person name="Labutti K."/>
            <person name="Lindquist E."/>
            <person name="Lipzen A."/>
            <person name="Khouja H.-R."/>
            <person name="Murat C."/>
            <person name="Ohm R."/>
            <person name="Olson A."/>
            <person name="Spatafora J."/>
            <person name="Veneault-Fourrey C."/>
            <person name="Henrissat B."/>
            <person name="Grigoriev I."/>
            <person name="Martin F."/>
            <person name="Perotto S."/>
        </authorList>
    </citation>
    <scope>NUCLEOTIDE SEQUENCE [LARGE SCALE GENOMIC DNA]</scope>
    <source>
        <strain evidence="1 2">F</strain>
    </source>
</reference>
<organism evidence="1 2">
    <name type="scientific">Hyaloscypha variabilis (strain UAMH 11265 / GT02V1 / F)</name>
    <name type="common">Meliniomyces variabilis</name>
    <dbReference type="NCBI Taxonomy" id="1149755"/>
    <lineage>
        <taxon>Eukaryota</taxon>
        <taxon>Fungi</taxon>
        <taxon>Dikarya</taxon>
        <taxon>Ascomycota</taxon>
        <taxon>Pezizomycotina</taxon>
        <taxon>Leotiomycetes</taxon>
        <taxon>Helotiales</taxon>
        <taxon>Hyaloscyphaceae</taxon>
        <taxon>Hyaloscypha</taxon>
        <taxon>Hyaloscypha variabilis</taxon>
    </lineage>
</organism>
<gene>
    <name evidence="1" type="ORF">L207DRAFT_517386</name>
</gene>
<proteinExistence type="predicted"/>
<dbReference type="AlphaFoldDB" id="A0A2J6R6N6"/>
<evidence type="ECO:0000313" key="1">
    <source>
        <dbReference type="EMBL" id="PMD34181.1"/>
    </source>
</evidence>
<accession>A0A2J6R6N6</accession>
<name>A0A2J6R6N6_HYAVF</name>